<feature type="transmembrane region" description="Helical" evidence="5">
    <location>
        <begin position="49"/>
        <end position="76"/>
    </location>
</feature>
<proteinExistence type="predicted"/>
<evidence type="ECO:0000313" key="8">
    <source>
        <dbReference type="Proteomes" id="UP000215215"/>
    </source>
</evidence>
<evidence type="ECO:0000256" key="2">
    <source>
        <dbReference type="ARBA" id="ARBA00022692"/>
    </source>
</evidence>
<dbReference type="EMBL" id="NOZQ01000003">
    <property type="protein sequence ID" value="OYD17591.1"/>
    <property type="molecule type" value="Genomic_DNA"/>
</dbReference>
<keyword evidence="4 5" id="KW-0472">Membrane</keyword>
<dbReference type="InterPro" id="IPR007016">
    <property type="entry name" value="O-antigen_ligase-rel_domated"/>
</dbReference>
<evidence type="ECO:0000256" key="3">
    <source>
        <dbReference type="ARBA" id="ARBA00022989"/>
    </source>
</evidence>
<feature type="transmembrane region" description="Helical" evidence="5">
    <location>
        <begin position="184"/>
        <end position="204"/>
    </location>
</feature>
<feature type="transmembrane region" description="Helical" evidence="5">
    <location>
        <begin position="384"/>
        <end position="406"/>
    </location>
</feature>
<keyword evidence="3 5" id="KW-1133">Transmembrane helix</keyword>
<reference evidence="7 8" key="1">
    <citation type="submission" date="2017-07" db="EMBL/GenBank/DDBJ databases">
        <title>Recovery of genomes from metagenomes via a dereplication, aggregation, and scoring strategy.</title>
        <authorList>
            <person name="Sieber C.M."/>
            <person name="Probst A.J."/>
            <person name="Sharrar A."/>
            <person name="Thomas B.C."/>
            <person name="Hess M."/>
            <person name="Tringe S.G."/>
            <person name="Banfield J.F."/>
        </authorList>
    </citation>
    <scope>NUCLEOTIDE SEQUENCE [LARGE SCALE GENOMIC DNA]</scope>
    <source>
        <strain evidence="7">JGI_Cruoil_03_44_89</strain>
    </source>
</reference>
<feature type="transmembrane region" description="Helical" evidence="5">
    <location>
        <begin position="277"/>
        <end position="293"/>
    </location>
</feature>
<dbReference type="Pfam" id="PF04932">
    <property type="entry name" value="Wzy_C"/>
    <property type="match status" value="1"/>
</dbReference>
<protein>
    <recommendedName>
        <fullName evidence="6">O-antigen ligase-related domain-containing protein</fullName>
    </recommendedName>
</protein>
<sequence>MMPSNIIPFDNYKKIYIFLTIAVASEILLLLPVFIGTSLLSCAMYCVSIALPVFFILLAMQNILLGTFILILLIPFLNMAAKKLALSAGPIALTPMSCFIWSLFAIFFFGTVIKNENTEKFSCPHIDGVLILLVIFAFLSILSSYYIGTPLSRSSTVYVTAVIEPVLFYFLLRNALTSESKIKWLLFSIVLSMCIGCVVGFYFMQSIRGNLSLFLSTRGGSLGFGFRGINLYGVAAVLVFPLTFLFAVNSENKIQRIISVGVMFMMFISAITSFTRGLQIALAIEILILLLFYRSGRKYIYPIPGLISIAFLAFRQQLLILFMRFSEPGPNVLISSAGARLEAWIVSLKVFKIYPFGLGGGNFDYAWEQFKPLHIIPMGASHNIFLSVGTEFGVLTMIIFIILFFLQFRMCWWIFKNSKNKLHRNIAFIITVSLIGYCVYGMTTGVELSHIIRYYPVTTMNSFTIILFTLFAVITTLFVEERKKLLCSKNPKNLYPM</sequence>
<dbReference type="PANTHER" id="PTHR37422">
    <property type="entry name" value="TEICHURONIC ACID BIOSYNTHESIS PROTEIN TUAE"/>
    <property type="match status" value="1"/>
</dbReference>
<organism evidence="7 8">
    <name type="scientific">candidate division WOR-3 bacterium JGI_Cruoil_03_44_89</name>
    <dbReference type="NCBI Taxonomy" id="1973748"/>
    <lineage>
        <taxon>Bacteria</taxon>
        <taxon>Bacteria division WOR-3</taxon>
    </lineage>
</organism>
<feature type="transmembrane region" description="Helical" evidence="5">
    <location>
        <begin position="88"/>
        <end position="109"/>
    </location>
</feature>
<dbReference type="GO" id="GO:0016020">
    <property type="term" value="C:membrane"/>
    <property type="evidence" value="ECO:0007669"/>
    <property type="project" value="UniProtKB-SubCell"/>
</dbReference>
<comment type="subcellular location">
    <subcellularLocation>
        <location evidence="1">Membrane</location>
        <topology evidence="1">Multi-pass membrane protein</topology>
    </subcellularLocation>
</comment>
<evidence type="ECO:0000259" key="6">
    <source>
        <dbReference type="Pfam" id="PF04932"/>
    </source>
</evidence>
<feature type="transmembrane region" description="Helical" evidence="5">
    <location>
        <begin position="426"/>
        <end position="443"/>
    </location>
</feature>
<feature type="transmembrane region" description="Helical" evidence="5">
    <location>
        <begin position="129"/>
        <end position="148"/>
    </location>
</feature>
<comment type="caution">
    <text evidence="7">The sequence shown here is derived from an EMBL/GenBank/DDBJ whole genome shotgun (WGS) entry which is preliminary data.</text>
</comment>
<feature type="transmembrane region" description="Helical" evidence="5">
    <location>
        <begin position="224"/>
        <end position="247"/>
    </location>
</feature>
<dbReference type="PANTHER" id="PTHR37422:SF17">
    <property type="entry name" value="O-ANTIGEN LIGASE"/>
    <property type="match status" value="1"/>
</dbReference>
<feature type="transmembrane region" description="Helical" evidence="5">
    <location>
        <begin position="15"/>
        <end position="37"/>
    </location>
</feature>
<dbReference type="AlphaFoldDB" id="A0A235BZ88"/>
<feature type="transmembrane region" description="Helical" evidence="5">
    <location>
        <begin position="154"/>
        <end position="172"/>
    </location>
</feature>
<name>A0A235BZ88_UNCW3</name>
<gene>
    <name evidence="7" type="ORF">CH333_00240</name>
</gene>
<evidence type="ECO:0000256" key="1">
    <source>
        <dbReference type="ARBA" id="ARBA00004141"/>
    </source>
</evidence>
<accession>A0A235BZ88</accession>
<feature type="transmembrane region" description="Helical" evidence="5">
    <location>
        <begin position="305"/>
        <end position="325"/>
    </location>
</feature>
<evidence type="ECO:0000256" key="5">
    <source>
        <dbReference type="SAM" id="Phobius"/>
    </source>
</evidence>
<evidence type="ECO:0000256" key="4">
    <source>
        <dbReference type="ARBA" id="ARBA00023136"/>
    </source>
</evidence>
<dbReference type="Proteomes" id="UP000215215">
    <property type="component" value="Unassembled WGS sequence"/>
</dbReference>
<keyword evidence="2 5" id="KW-0812">Transmembrane</keyword>
<feature type="domain" description="O-antigen ligase-related" evidence="6">
    <location>
        <begin position="262"/>
        <end position="401"/>
    </location>
</feature>
<dbReference type="InterPro" id="IPR051533">
    <property type="entry name" value="WaaL-like"/>
</dbReference>
<feature type="transmembrane region" description="Helical" evidence="5">
    <location>
        <begin position="254"/>
        <end position="271"/>
    </location>
</feature>
<feature type="transmembrane region" description="Helical" evidence="5">
    <location>
        <begin position="463"/>
        <end position="479"/>
    </location>
</feature>
<evidence type="ECO:0000313" key="7">
    <source>
        <dbReference type="EMBL" id="OYD17591.1"/>
    </source>
</evidence>